<dbReference type="EMBL" id="BFAD01000014">
    <property type="protein sequence ID" value="GBE88664.1"/>
    <property type="molecule type" value="Genomic_DNA"/>
</dbReference>
<accession>A0A401H2L7</accession>
<evidence type="ECO:0000313" key="2">
    <source>
        <dbReference type="Proteomes" id="UP000287166"/>
    </source>
</evidence>
<organism evidence="1 2">
    <name type="scientific">Sparassis crispa</name>
    <dbReference type="NCBI Taxonomy" id="139825"/>
    <lineage>
        <taxon>Eukaryota</taxon>
        <taxon>Fungi</taxon>
        <taxon>Dikarya</taxon>
        <taxon>Basidiomycota</taxon>
        <taxon>Agaricomycotina</taxon>
        <taxon>Agaricomycetes</taxon>
        <taxon>Polyporales</taxon>
        <taxon>Sparassidaceae</taxon>
        <taxon>Sparassis</taxon>
    </lineage>
</organism>
<dbReference type="RefSeq" id="XP_027619577.1">
    <property type="nucleotide sequence ID" value="XM_027763776.1"/>
</dbReference>
<protein>
    <submittedName>
        <fullName evidence="1">Uncharacterized protein</fullName>
    </submittedName>
</protein>
<comment type="caution">
    <text evidence="1">The sequence shown here is derived from an EMBL/GenBank/DDBJ whole genome shotgun (WGS) entry which is preliminary data.</text>
</comment>
<name>A0A401H2L7_9APHY</name>
<dbReference type="Proteomes" id="UP000287166">
    <property type="component" value="Unassembled WGS sequence"/>
</dbReference>
<gene>
    <name evidence="1" type="ORF">SCP_1400690</name>
</gene>
<sequence>MADNQSGDGSTSAPNVLKVLELPPACYPWLMRRLITPATIPFLHISSRDLDKAVQSLGDFGMSGTLEWDCSCNERIESLRENARDLFTGYYGAFNWPPKVDGLGELMMRLDAHLERMESFARGYRELMKSFRGVFYDHISQEHEIPRALEVAEDFYDADFHDDEFKEMLEQVVRQVERDQGLIEEPLKIARVSTLDCSSNSPPINMDSRKFVKRPKNDPEGSLLLKAEANVTLSD</sequence>
<dbReference type="AlphaFoldDB" id="A0A401H2L7"/>
<dbReference type="GeneID" id="38785581"/>
<evidence type="ECO:0000313" key="1">
    <source>
        <dbReference type="EMBL" id="GBE88664.1"/>
    </source>
</evidence>
<dbReference type="InParanoid" id="A0A401H2L7"/>
<proteinExistence type="predicted"/>
<reference evidence="1 2" key="1">
    <citation type="journal article" date="2018" name="Sci. Rep.">
        <title>Genome sequence of the cauliflower mushroom Sparassis crispa (Hanabiratake) and its association with beneficial usage.</title>
        <authorList>
            <person name="Kiyama R."/>
            <person name="Furutani Y."/>
            <person name="Kawaguchi K."/>
            <person name="Nakanishi T."/>
        </authorList>
    </citation>
    <scope>NUCLEOTIDE SEQUENCE [LARGE SCALE GENOMIC DNA]</scope>
</reference>
<keyword evidence="2" id="KW-1185">Reference proteome</keyword>